<dbReference type="CDD" id="cd02247">
    <property type="entry name" value="cupin_pirin_C"/>
    <property type="match status" value="1"/>
</dbReference>
<comment type="similarity">
    <text evidence="1 2">Belongs to the pirin family.</text>
</comment>
<feature type="domain" description="Pirin C-terminal" evidence="5">
    <location>
        <begin position="181"/>
        <end position="284"/>
    </location>
</feature>
<organism evidence="6 7">
    <name type="scientific">Porites evermanni</name>
    <dbReference type="NCBI Taxonomy" id="104178"/>
    <lineage>
        <taxon>Eukaryota</taxon>
        <taxon>Metazoa</taxon>
        <taxon>Cnidaria</taxon>
        <taxon>Anthozoa</taxon>
        <taxon>Hexacorallia</taxon>
        <taxon>Scleractinia</taxon>
        <taxon>Fungiina</taxon>
        <taxon>Poritidae</taxon>
        <taxon>Porites</taxon>
    </lineage>
</organism>
<dbReference type="CDD" id="cd02909">
    <property type="entry name" value="cupin_pirin_N"/>
    <property type="match status" value="1"/>
</dbReference>
<gene>
    <name evidence="6" type="ORF">PEVE_00034373</name>
</gene>
<dbReference type="InterPro" id="IPR014710">
    <property type="entry name" value="RmlC-like_jellyroll"/>
</dbReference>
<dbReference type="Proteomes" id="UP001159427">
    <property type="component" value="Unassembled WGS sequence"/>
</dbReference>
<dbReference type="InterPro" id="IPR008778">
    <property type="entry name" value="Pirin_C_dom"/>
</dbReference>
<dbReference type="Pfam" id="PF05726">
    <property type="entry name" value="Pirin_C"/>
    <property type="match status" value="1"/>
</dbReference>
<dbReference type="PANTHER" id="PTHR13903:SF31">
    <property type="entry name" value="CUPIN-DOMAIN CONTAINING PROTEIN"/>
    <property type="match status" value="1"/>
</dbReference>
<dbReference type="PIRSF" id="PIRSF006232">
    <property type="entry name" value="Pirin"/>
    <property type="match status" value="1"/>
</dbReference>
<dbReference type="InterPro" id="IPR003829">
    <property type="entry name" value="Pirin_N_dom"/>
</dbReference>
<evidence type="ECO:0000259" key="4">
    <source>
        <dbReference type="Pfam" id="PF02678"/>
    </source>
</evidence>
<evidence type="ECO:0000256" key="3">
    <source>
        <dbReference type="SAM" id="MobiDB-lite"/>
    </source>
</evidence>
<protein>
    <recommendedName>
        <fullName evidence="8">Pirin</fullName>
    </recommendedName>
</protein>
<dbReference type="InterPro" id="IPR011051">
    <property type="entry name" value="RmlC_Cupin_sf"/>
</dbReference>
<dbReference type="Pfam" id="PF02678">
    <property type="entry name" value="Pirin"/>
    <property type="match status" value="1"/>
</dbReference>
<evidence type="ECO:0000313" key="7">
    <source>
        <dbReference type="Proteomes" id="UP001159427"/>
    </source>
</evidence>
<sequence>MVVARGVDRIETSRQMREGGGFLIRRPIGDKINQCDPFLLLDHMGPVIYGPGEAVGAPDHPHRGFETVTYLIDGEMKHQDSAGNSGVLKPGWVQWMTAGSGVVHSEMPSDEVLKKGGRSEGFQLWVNLPAKDKMIKPRYQDTDAKKIPVVTSKDGKTKVKVIAGESLGAKAVIDTRTPIMYLDIHVQAGGTFVQDVPEEYNGFAYVWRGSGSFTEDRISVQMGKVALLGKGNMFQITASSDEDIHVLLIAGVPIKEPLARHGPFVMNTWEEIEQCFSDYHAGKLGSIEGSEERYAKTKKAVSKQKETGSWNNK</sequence>
<name>A0ABN8LIN7_9CNID</name>
<keyword evidence="7" id="KW-1185">Reference proteome</keyword>
<evidence type="ECO:0000256" key="1">
    <source>
        <dbReference type="ARBA" id="ARBA00008416"/>
    </source>
</evidence>
<reference evidence="6 7" key="1">
    <citation type="submission" date="2022-05" db="EMBL/GenBank/DDBJ databases">
        <authorList>
            <consortium name="Genoscope - CEA"/>
            <person name="William W."/>
        </authorList>
    </citation>
    <scope>NUCLEOTIDE SEQUENCE [LARGE SCALE GENOMIC DNA]</scope>
</reference>
<accession>A0ABN8LIN7</accession>
<evidence type="ECO:0000259" key="5">
    <source>
        <dbReference type="Pfam" id="PF05726"/>
    </source>
</evidence>
<dbReference type="EMBL" id="CALNXI010000052">
    <property type="protein sequence ID" value="CAH3016998.1"/>
    <property type="molecule type" value="Genomic_DNA"/>
</dbReference>
<feature type="region of interest" description="Disordered" evidence="3">
    <location>
        <begin position="291"/>
        <end position="313"/>
    </location>
</feature>
<dbReference type="Gene3D" id="2.60.120.10">
    <property type="entry name" value="Jelly Rolls"/>
    <property type="match status" value="2"/>
</dbReference>
<evidence type="ECO:0008006" key="8">
    <source>
        <dbReference type="Google" id="ProtNLM"/>
    </source>
</evidence>
<evidence type="ECO:0000256" key="2">
    <source>
        <dbReference type="RuleBase" id="RU003457"/>
    </source>
</evidence>
<dbReference type="SUPFAM" id="SSF51182">
    <property type="entry name" value="RmlC-like cupins"/>
    <property type="match status" value="1"/>
</dbReference>
<proteinExistence type="inferred from homology"/>
<comment type="caution">
    <text evidence="6">The sequence shown here is derived from an EMBL/GenBank/DDBJ whole genome shotgun (WGS) entry which is preliminary data.</text>
</comment>
<dbReference type="PANTHER" id="PTHR13903">
    <property type="entry name" value="PIRIN-RELATED"/>
    <property type="match status" value="1"/>
</dbReference>
<dbReference type="InterPro" id="IPR012093">
    <property type="entry name" value="Pirin"/>
</dbReference>
<evidence type="ECO:0000313" key="6">
    <source>
        <dbReference type="EMBL" id="CAH3016998.1"/>
    </source>
</evidence>
<feature type="domain" description="Pirin N-terminal" evidence="4">
    <location>
        <begin position="30"/>
        <end position="126"/>
    </location>
</feature>